<comment type="caution">
    <text evidence="7">The sequence shown here is derived from an EMBL/GenBank/DDBJ whole genome shotgun (WGS) entry which is preliminary data.</text>
</comment>
<dbReference type="InterPro" id="IPR017847">
    <property type="entry name" value="T6SS_RhsGE_Vgr_subset"/>
</dbReference>
<dbReference type="InterPro" id="IPR006533">
    <property type="entry name" value="T6SS_Vgr_RhsGE"/>
</dbReference>
<comment type="subcellular location">
    <subcellularLocation>
        <location evidence="1">Secreted</location>
    </subcellularLocation>
</comment>
<evidence type="ECO:0000256" key="4">
    <source>
        <dbReference type="SAM" id="MobiDB-lite"/>
    </source>
</evidence>
<evidence type="ECO:0000256" key="3">
    <source>
        <dbReference type="ARBA" id="ARBA00022525"/>
    </source>
</evidence>
<dbReference type="SUPFAM" id="SSF69279">
    <property type="entry name" value="Phage tail proteins"/>
    <property type="match status" value="2"/>
</dbReference>
<dbReference type="PANTHER" id="PTHR32305:SF15">
    <property type="entry name" value="PROTEIN RHSA-RELATED"/>
    <property type="match status" value="1"/>
</dbReference>
<feature type="region of interest" description="Disordered" evidence="4">
    <location>
        <begin position="1102"/>
        <end position="1126"/>
    </location>
</feature>
<dbReference type="Gene3D" id="3.55.50.10">
    <property type="entry name" value="Baseplate protein-like domains"/>
    <property type="match status" value="1"/>
</dbReference>
<proteinExistence type="inferred from homology"/>
<dbReference type="Pfam" id="PF05954">
    <property type="entry name" value="Phage_GPD"/>
    <property type="match status" value="1"/>
</dbReference>
<organism evidence="7 8">
    <name type="scientific">Photobacterium galatheae</name>
    <dbReference type="NCBI Taxonomy" id="1654360"/>
    <lineage>
        <taxon>Bacteria</taxon>
        <taxon>Pseudomonadati</taxon>
        <taxon>Pseudomonadota</taxon>
        <taxon>Gammaproteobacteria</taxon>
        <taxon>Vibrionales</taxon>
        <taxon>Vibrionaceae</taxon>
        <taxon>Photobacterium</taxon>
    </lineage>
</organism>
<dbReference type="Gene3D" id="4.10.220.110">
    <property type="match status" value="1"/>
</dbReference>
<evidence type="ECO:0000256" key="1">
    <source>
        <dbReference type="ARBA" id="ARBA00004613"/>
    </source>
</evidence>
<gene>
    <name evidence="7" type="ORF">EA58_19015</name>
</gene>
<dbReference type="Gene3D" id="2.40.50.230">
    <property type="entry name" value="Gp5 N-terminal domain"/>
    <property type="match status" value="1"/>
</dbReference>
<dbReference type="STRING" id="1654360.EA58_19015"/>
<keyword evidence="3" id="KW-0964">Secreted</keyword>
<dbReference type="Pfam" id="PF04717">
    <property type="entry name" value="Phage_base_V"/>
    <property type="match status" value="1"/>
</dbReference>
<dbReference type="InterPro" id="IPR037026">
    <property type="entry name" value="Vgr_OB-fold_dom_sf"/>
</dbReference>
<keyword evidence="8" id="KW-1185">Reference proteome</keyword>
<dbReference type="GO" id="GO:0005576">
    <property type="term" value="C:extracellular region"/>
    <property type="evidence" value="ECO:0007669"/>
    <property type="project" value="UniProtKB-SubCell"/>
</dbReference>
<accession>A0A066RRK7</accession>
<dbReference type="InterPro" id="IPR006531">
    <property type="entry name" value="Gp5/Vgr_OB"/>
</dbReference>
<dbReference type="InterPro" id="IPR010816">
    <property type="entry name" value="Het-C"/>
</dbReference>
<feature type="region of interest" description="Disordered" evidence="4">
    <location>
        <begin position="1484"/>
        <end position="1505"/>
    </location>
</feature>
<feature type="compositionally biased region" description="Low complexity" evidence="4">
    <location>
        <begin position="1108"/>
        <end position="1119"/>
    </location>
</feature>
<feature type="compositionally biased region" description="Polar residues" evidence="4">
    <location>
        <begin position="1487"/>
        <end position="1498"/>
    </location>
</feature>
<evidence type="ECO:0000256" key="2">
    <source>
        <dbReference type="ARBA" id="ARBA00005558"/>
    </source>
</evidence>
<comment type="similarity">
    <text evidence="2">Belongs to the VgrG protein family.</text>
</comment>
<feature type="domain" description="Gp5/Type VI secretion system Vgr C-terminal trimerisation" evidence="6">
    <location>
        <begin position="481"/>
        <end position="590"/>
    </location>
</feature>
<sequence length="1620" mass="181627">MSHPVQFSFSIEKSEHEFRVESFEIKERLFQPFEMKVSLLSRDADNSLDDLVRQAGVLKLFGQGRDVSRLFHGVIREVRFLGTGRQFSRYELILVPDLWFLEQRSDCRIFQDLTINEIIESVLEEAGVTSYRMLAEVGEKQEYILQYRETDLDFIHRLMSQHGLWYFFDHTETGHELVILDKNELVSELPSTPENATLVPNAELHTILFHGDAGGVPDREHIFEADFAARTHSGAVSQTDYHYLTPNTCLMASAADFEAENTYIDLAIYHHPGRYQQQPQGKLQSDYRLSALKITGTELKATSCVMRLIPGYSFVMEGHPRQSLNRDFILLAVEHKGHDPQAHAEENNGEPTTYHNQIIAFPVELTYRAAALPAPRVEGPQTAVVVGPANEEIYTDNLGRVKVQFHWDRLGGMDEHSTCWVRVSQTLAGPSWGAVILPRIGHEVVVTFLEGDPDRPLVTGAVYHALHQPPYPLPEHKTKTVLRTQTHQGTGFNEISFEDEANQEEMYFHAQKNMRTTVLNDRFTAIGQDEERIVGHQQTNEILGNQREVIGGNKTSLAQQTFVEDVAKDVVTTYNANESVNIAQDQTRKVLGHQTSKVGKDDRLEISENQMTTVHASRNLNIGGNHGFNVDSQFALSVGKNVTVTSDGQTTIISADEIQLLTGASGIVLKSDGKILLSGLNMTLDGADKLNIQGGNVKINPGQETPLHTDIPVAAAVLAQFNDETHLLESTYAIEHLQGLTTVFDREKFAMWLSGVFGYNIPPEAYLGLFEDLQNGAFENPPIEVTLGNIAFYDNRQQTIFVGKGLIQDAIESQDQQSKGKLLAILVHEFGHHIDYSLRNVYSTVGGDAMLDEGAAFAAILGNLNMRKQSSTLIAQYTGSLGSQSISLEYPALHAALKEQRNYIENDQKSQNGDREYFSAGGTAEQALKGKYGHQSVELVLLEYFTEHEIKAIYYGNWLRDYSQVVDPKVLDLNLNLLIQPAVETDLGLDKLRNELSSYLKSIAETTESLKKSAIQGLNTARVYTQRFSDDLSDFADDVSGRLFGYSETLKQQNEILEKKRSDLEKTKDNLSADGVKSRMNIEHAIESNRQHQELMESLQAKVKAGNTQQKSASQSTQAGLDKSSQEISQLETEKFFAEQEKHIPEAQQKIQALEDHIDSAFNATKEIAAKEVDDPSGLTGGGKTIGSKGISHEALTQIVEILARKEFPMLFAQEDNSPYRLTPEKLGAYLPKEHLDNPRGVTAPENPEYANIFRGDYQAIEGEIDSEKWYKNYFKQSIEYAKSQLRLAVSLGKTAEGLIHFGQALHVMEDIFAHSNFVELALNRILKELPGLSEDERRHVNDWVQAVPVQSADQTTQNIRPLTTGVFGASDTLVSLLSVIEKTKDHSPEVKEAHFQTQLSIALILMQDYAPNTVEMIYDAFGLDYSSEDERKTAEQALENAKKLDELSYDFRGTYHAVMEAMFGFINRLTALLARQAMEAMKNAQDDSPTTDPTHTQLAKDPDDHPLHTIAAEAAREMVRTFGETMSEVWDGEENSNMLLSLVDDFFVHPEHISPKSPGHIQNVYHVIAEWAASSPVQLNQARSYQGHLKHEYLKLKQLAELNDYQLKFTTDLMKKVNL</sequence>
<name>A0A066RRK7_9GAMM</name>
<dbReference type="SUPFAM" id="SSF69255">
    <property type="entry name" value="gp5 N-terminal domain-like"/>
    <property type="match status" value="1"/>
</dbReference>
<dbReference type="EMBL" id="JMIB01000038">
    <property type="protein sequence ID" value="KDM90033.1"/>
    <property type="molecule type" value="Genomic_DNA"/>
</dbReference>
<dbReference type="Proteomes" id="UP000027192">
    <property type="component" value="Unassembled WGS sequence"/>
</dbReference>
<dbReference type="SUPFAM" id="SSF69349">
    <property type="entry name" value="Phage fibre proteins"/>
    <property type="match status" value="1"/>
</dbReference>
<protein>
    <submittedName>
        <fullName evidence="7">Uncharacterized protein</fullName>
    </submittedName>
</protein>
<feature type="domain" description="Gp5/Type VI secretion system Vgr protein OB-fold" evidence="5">
    <location>
        <begin position="394"/>
        <end position="463"/>
    </location>
</feature>
<dbReference type="NCBIfam" id="TIGR01646">
    <property type="entry name" value="vgr_GE"/>
    <property type="match status" value="1"/>
</dbReference>
<reference evidence="7 8" key="1">
    <citation type="submission" date="2014-04" db="EMBL/GenBank/DDBJ databases">
        <title>Draft genome sequence of Photobacterium halotolerans S2753: a solonamide, ngercheumicin and holomycin producer.</title>
        <authorList>
            <person name="Machado H.R."/>
            <person name="Gram L."/>
        </authorList>
    </citation>
    <scope>NUCLEOTIDE SEQUENCE [LARGE SCALE GENOMIC DNA]</scope>
    <source>
        <strain evidence="7 8">S2753</strain>
    </source>
</reference>
<dbReference type="Pfam" id="PF22178">
    <property type="entry name" value="Gp5_trimer_C"/>
    <property type="match status" value="1"/>
</dbReference>
<evidence type="ECO:0000313" key="8">
    <source>
        <dbReference type="Proteomes" id="UP000027192"/>
    </source>
</evidence>
<dbReference type="OrthoDB" id="9762420at2"/>
<dbReference type="Gene3D" id="2.30.110.50">
    <property type="match status" value="1"/>
</dbReference>
<dbReference type="PANTHER" id="PTHR32305">
    <property type="match status" value="1"/>
</dbReference>
<dbReference type="NCBIfam" id="TIGR03361">
    <property type="entry name" value="VI_Rhs_Vgr"/>
    <property type="match status" value="1"/>
</dbReference>
<dbReference type="InterPro" id="IPR050708">
    <property type="entry name" value="T6SS_VgrG/RHS"/>
</dbReference>
<evidence type="ECO:0000313" key="7">
    <source>
        <dbReference type="EMBL" id="KDM90033.1"/>
    </source>
</evidence>
<dbReference type="Pfam" id="PF07217">
    <property type="entry name" value="Het-C"/>
    <property type="match status" value="1"/>
</dbReference>
<evidence type="ECO:0000259" key="6">
    <source>
        <dbReference type="Pfam" id="PF22178"/>
    </source>
</evidence>
<evidence type="ECO:0000259" key="5">
    <source>
        <dbReference type="Pfam" id="PF04717"/>
    </source>
</evidence>
<dbReference type="InterPro" id="IPR054030">
    <property type="entry name" value="Gp5_Vgr_C"/>
</dbReference>